<dbReference type="InterPro" id="IPR050330">
    <property type="entry name" value="Bact_OuterMem_StrucFunc"/>
</dbReference>
<dbReference type="Pfam" id="PF00691">
    <property type="entry name" value="OmpA"/>
    <property type="match status" value="1"/>
</dbReference>
<dbReference type="Proteomes" id="UP000316778">
    <property type="component" value="Unassembled WGS sequence"/>
</dbReference>
<feature type="domain" description="OmpA-like" evidence="6">
    <location>
        <begin position="484"/>
        <end position="604"/>
    </location>
</feature>
<dbReference type="InterPro" id="IPR006664">
    <property type="entry name" value="OMP_bac"/>
</dbReference>
<gene>
    <name evidence="7" type="ORF">LX66_4512</name>
</gene>
<evidence type="ECO:0000313" key="8">
    <source>
        <dbReference type="Proteomes" id="UP000316778"/>
    </source>
</evidence>
<dbReference type="PRINTS" id="PR01021">
    <property type="entry name" value="OMPADOMAIN"/>
</dbReference>
<accession>A0A562STV2</accession>
<evidence type="ECO:0000313" key="7">
    <source>
        <dbReference type="EMBL" id="TWI84150.1"/>
    </source>
</evidence>
<proteinExistence type="predicted"/>
<evidence type="ECO:0000256" key="3">
    <source>
        <dbReference type="ARBA" id="ARBA00023237"/>
    </source>
</evidence>
<dbReference type="SUPFAM" id="SSF103088">
    <property type="entry name" value="OmpA-like"/>
    <property type="match status" value="1"/>
</dbReference>
<evidence type="ECO:0000256" key="4">
    <source>
        <dbReference type="PROSITE-ProRule" id="PRU00473"/>
    </source>
</evidence>
<keyword evidence="3" id="KW-0998">Cell outer membrane</keyword>
<comment type="caution">
    <text evidence="7">The sequence shown here is derived from an EMBL/GenBank/DDBJ whole genome shotgun (WGS) entry which is preliminary data.</text>
</comment>
<sequence>MDMRGFYGIILATVLHAAGICAQEQKSLTQLAEEAFIRQEYAVAARLYTRLVERKGKRAPLQLLGRTAQCYVEMAQFAEAGYWYERMLGRPDCPAAIQALYGCIQMNIEAYDTAKAHLSRFNPSDADSIRWKNLLLAGCDSALQWMQETPAMAVENMKELSSLGSEWVSGMSDEGLLVVSNGYRKMALSTGAERRPATDVRVNQPFFKAYLFKQYKKGGVENSILEEVAPELLGNIPYHIGPVCFSKGEDTLYVTLNVWEKDMSGRTKKGPVNGWRLMSVFWSVKRDSGWSTPEPVPGLNLASSYTGHPVLAGGGGILYFVSDRPGGQGKTDIWYSEKQADGHWGAPVNCGPVINTPFEEAFPVINPDSALYFSSRGHPGMGGFDIFRSTGNRADWSPPRNLRRPFNSGSDDLGFVMQDNGYEGYFASNRRGGGGGDDIYHFMDTHIEAQLEEPAPAAPSPVARRPASSDTATTAATPPGKTDSAIVNKLEQLRFYYDYNSAQLLTESRELLDRVAVVLLQYPDWKLMVRSYADSRGSDSYNTDLSAMRCYAVIEYLIKKGLSPRRLYYENLGEQEPVNPCRDGVPCSEEQHRENRRSMLRIIY</sequence>
<keyword evidence="2 4" id="KW-0472">Membrane</keyword>
<dbReference type="GO" id="GO:0009279">
    <property type="term" value="C:cell outer membrane"/>
    <property type="evidence" value="ECO:0007669"/>
    <property type="project" value="UniProtKB-SubCell"/>
</dbReference>
<evidence type="ECO:0000256" key="1">
    <source>
        <dbReference type="ARBA" id="ARBA00004442"/>
    </source>
</evidence>
<dbReference type="InterPro" id="IPR011659">
    <property type="entry name" value="WD40"/>
</dbReference>
<feature type="compositionally biased region" description="Low complexity" evidence="5">
    <location>
        <begin position="460"/>
        <end position="479"/>
    </location>
</feature>
<dbReference type="SUPFAM" id="SSF48452">
    <property type="entry name" value="TPR-like"/>
    <property type="match status" value="1"/>
</dbReference>
<dbReference type="AlphaFoldDB" id="A0A562STV2"/>
<dbReference type="InterPro" id="IPR011990">
    <property type="entry name" value="TPR-like_helical_dom_sf"/>
</dbReference>
<dbReference type="Pfam" id="PF07676">
    <property type="entry name" value="PD40"/>
    <property type="match status" value="1"/>
</dbReference>
<keyword evidence="8" id="KW-1185">Reference proteome</keyword>
<feature type="region of interest" description="Disordered" evidence="5">
    <location>
        <begin position="454"/>
        <end position="483"/>
    </location>
</feature>
<dbReference type="InterPro" id="IPR036737">
    <property type="entry name" value="OmpA-like_sf"/>
</dbReference>
<dbReference type="Gene3D" id="3.30.1330.60">
    <property type="entry name" value="OmpA-like domain"/>
    <property type="match status" value="1"/>
</dbReference>
<name>A0A562STV2_CHIJA</name>
<evidence type="ECO:0000256" key="5">
    <source>
        <dbReference type="SAM" id="MobiDB-lite"/>
    </source>
</evidence>
<dbReference type="InterPro" id="IPR006665">
    <property type="entry name" value="OmpA-like"/>
</dbReference>
<organism evidence="7 8">
    <name type="scientific">Chitinophaga japonensis</name>
    <name type="common">Flexibacter japonensis</name>
    <dbReference type="NCBI Taxonomy" id="104662"/>
    <lineage>
        <taxon>Bacteria</taxon>
        <taxon>Pseudomonadati</taxon>
        <taxon>Bacteroidota</taxon>
        <taxon>Chitinophagia</taxon>
        <taxon>Chitinophagales</taxon>
        <taxon>Chitinophagaceae</taxon>
        <taxon>Chitinophaga</taxon>
    </lineage>
</organism>
<evidence type="ECO:0000259" key="6">
    <source>
        <dbReference type="PROSITE" id="PS51123"/>
    </source>
</evidence>
<dbReference type="PANTHER" id="PTHR30329:SF21">
    <property type="entry name" value="LIPOPROTEIN YIAD-RELATED"/>
    <property type="match status" value="1"/>
</dbReference>
<comment type="subcellular location">
    <subcellularLocation>
        <location evidence="1">Cell outer membrane</location>
    </subcellularLocation>
</comment>
<evidence type="ECO:0000256" key="2">
    <source>
        <dbReference type="ARBA" id="ARBA00023136"/>
    </source>
</evidence>
<dbReference type="PROSITE" id="PS51123">
    <property type="entry name" value="OMPA_2"/>
    <property type="match status" value="1"/>
</dbReference>
<dbReference type="Gene3D" id="1.25.40.10">
    <property type="entry name" value="Tetratricopeptide repeat domain"/>
    <property type="match status" value="1"/>
</dbReference>
<reference evidence="7 8" key="1">
    <citation type="journal article" date="2013" name="Stand. Genomic Sci.">
        <title>Genomic Encyclopedia of Type Strains, Phase I: The one thousand microbial genomes (KMG-I) project.</title>
        <authorList>
            <person name="Kyrpides N.C."/>
            <person name="Woyke T."/>
            <person name="Eisen J.A."/>
            <person name="Garrity G."/>
            <person name="Lilburn T.G."/>
            <person name="Beck B.J."/>
            <person name="Whitman W.B."/>
            <person name="Hugenholtz P."/>
            <person name="Klenk H.P."/>
        </authorList>
    </citation>
    <scope>NUCLEOTIDE SEQUENCE [LARGE SCALE GENOMIC DNA]</scope>
    <source>
        <strain evidence="7 8">DSM 13484</strain>
    </source>
</reference>
<dbReference type="PANTHER" id="PTHR30329">
    <property type="entry name" value="STATOR ELEMENT OF FLAGELLAR MOTOR COMPLEX"/>
    <property type="match status" value="1"/>
</dbReference>
<protein>
    <submittedName>
        <fullName evidence="7">Outer membrane protein OmpA-like peptidoglycan-associated protein</fullName>
    </submittedName>
</protein>
<dbReference type="EMBL" id="VLLG01000005">
    <property type="protein sequence ID" value="TWI84150.1"/>
    <property type="molecule type" value="Genomic_DNA"/>
</dbReference>
<dbReference type="CDD" id="cd07185">
    <property type="entry name" value="OmpA_C-like"/>
    <property type="match status" value="1"/>
</dbReference>